<evidence type="ECO:0000256" key="3">
    <source>
        <dbReference type="SAM" id="SignalP"/>
    </source>
</evidence>
<dbReference type="GO" id="GO:0004857">
    <property type="term" value="F:enzyme inhibitor activity"/>
    <property type="evidence" value="ECO:0007669"/>
    <property type="project" value="InterPro"/>
</dbReference>
<dbReference type="NCBIfam" id="TIGR01614">
    <property type="entry name" value="PME_inhib"/>
    <property type="match status" value="1"/>
</dbReference>
<gene>
    <name evidence="5" type="ORF">SAY87_014896</name>
</gene>
<evidence type="ECO:0000313" key="5">
    <source>
        <dbReference type="EMBL" id="KAK4748310.1"/>
    </source>
</evidence>
<protein>
    <recommendedName>
        <fullName evidence="4">Pectinesterase inhibitor domain-containing protein</fullName>
    </recommendedName>
</protein>
<evidence type="ECO:0000256" key="2">
    <source>
        <dbReference type="ARBA" id="ARBA00038471"/>
    </source>
</evidence>
<evidence type="ECO:0000256" key="1">
    <source>
        <dbReference type="ARBA" id="ARBA00022729"/>
    </source>
</evidence>
<accession>A0AAN7GKT4</accession>
<comment type="similarity">
    <text evidence="2">Belongs to the PMEI family.</text>
</comment>
<comment type="caution">
    <text evidence="5">The sequence shown here is derived from an EMBL/GenBank/DDBJ whole genome shotgun (WGS) entry which is preliminary data.</text>
</comment>
<dbReference type="PANTHER" id="PTHR31080:SF68">
    <property type="entry name" value="PLANT INVERTASE_PECTIN METHYLESTERASE INHIBITOR SUPERFAMILY PROTEIN"/>
    <property type="match status" value="1"/>
</dbReference>
<dbReference type="EMBL" id="JAXIOK010000019">
    <property type="protein sequence ID" value="KAK4748310.1"/>
    <property type="molecule type" value="Genomic_DNA"/>
</dbReference>
<dbReference type="InterPro" id="IPR006501">
    <property type="entry name" value="Pectinesterase_inhib_dom"/>
</dbReference>
<evidence type="ECO:0000259" key="4">
    <source>
        <dbReference type="SMART" id="SM00856"/>
    </source>
</evidence>
<reference evidence="5 6" key="1">
    <citation type="journal article" date="2023" name="Hortic Res">
        <title>Pangenome of water caltrop reveals structural variations and asymmetric subgenome divergence after allopolyploidization.</title>
        <authorList>
            <person name="Zhang X."/>
            <person name="Chen Y."/>
            <person name="Wang L."/>
            <person name="Yuan Y."/>
            <person name="Fang M."/>
            <person name="Shi L."/>
            <person name="Lu R."/>
            <person name="Comes H.P."/>
            <person name="Ma Y."/>
            <person name="Chen Y."/>
            <person name="Huang G."/>
            <person name="Zhou Y."/>
            <person name="Zheng Z."/>
            <person name="Qiu Y."/>
        </authorList>
    </citation>
    <scope>NUCLEOTIDE SEQUENCE [LARGE SCALE GENOMIC DNA]</scope>
    <source>
        <tissue evidence="5">Roots</tissue>
    </source>
</reference>
<evidence type="ECO:0000313" key="6">
    <source>
        <dbReference type="Proteomes" id="UP001345219"/>
    </source>
</evidence>
<keyword evidence="1 3" id="KW-0732">Signal</keyword>
<keyword evidence="6" id="KW-1185">Reference proteome</keyword>
<feature type="chain" id="PRO_5042852247" description="Pectinesterase inhibitor domain-containing protein" evidence="3">
    <location>
        <begin position="30"/>
        <end position="268"/>
    </location>
</feature>
<proteinExistence type="inferred from homology"/>
<dbReference type="PANTHER" id="PTHR31080">
    <property type="entry name" value="PECTINESTERASE INHIBITOR-LIKE"/>
    <property type="match status" value="1"/>
</dbReference>
<dbReference type="Pfam" id="PF04043">
    <property type="entry name" value="PMEI"/>
    <property type="match status" value="1"/>
</dbReference>
<name>A0AAN7GKT4_9MYRT</name>
<organism evidence="5 6">
    <name type="scientific">Trapa incisa</name>
    <dbReference type="NCBI Taxonomy" id="236973"/>
    <lineage>
        <taxon>Eukaryota</taxon>
        <taxon>Viridiplantae</taxon>
        <taxon>Streptophyta</taxon>
        <taxon>Embryophyta</taxon>
        <taxon>Tracheophyta</taxon>
        <taxon>Spermatophyta</taxon>
        <taxon>Magnoliopsida</taxon>
        <taxon>eudicotyledons</taxon>
        <taxon>Gunneridae</taxon>
        <taxon>Pentapetalae</taxon>
        <taxon>rosids</taxon>
        <taxon>malvids</taxon>
        <taxon>Myrtales</taxon>
        <taxon>Lythraceae</taxon>
        <taxon>Trapa</taxon>
    </lineage>
</organism>
<dbReference type="InterPro" id="IPR051955">
    <property type="entry name" value="PME_Inhibitor"/>
</dbReference>
<dbReference type="Gene3D" id="1.20.140.40">
    <property type="entry name" value="Invertase/pectin methylesterase inhibitor family protein"/>
    <property type="match status" value="1"/>
</dbReference>
<sequence length="268" mass="28540">MEQQHHKINSQFFLLLVFSALAFSGPTHAICVPRNSAGGFDTSLGKTNMSVSLSSLKPVSTQSTPALTPTALTPPPTVRTKLPVPVVSSLTPPIPTLATTLSANGGGARALPAAAAPKLKAVCTNLTDFPDLCVSTLTPFLSGEIMVDDKRALLDASIKAVINGTNALIALAEEYAGRATSPQMKESLEGCKNDFANVLEDIKSATDAMAIPEYYTISMYLSTSITNISDCDDEFWGLNPMKSDNQRLKDMFDNCLALAQSINWRTPA</sequence>
<dbReference type="Proteomes" id="UP001345219">
    <property type="component" value="Chromosome 12"/>
</dbReference>
<dbReference type="SMART" id="SM00856">
    <property type="entry name" value="PMEI"/>
    <property type="match status" value="1"/>
</dbReference>
<dbReference type="InterPro" id="IPR035513">
    <property type="entry name" value="Invertase/methylesterase_inhib"/>
</dbReference>
<dbReference type="CDD" id="cd15800">
    <property type="entry name" value="PMEI-like_2"/>
    <property type="match status" value="1"/>
</dbReference>
<feature type="domain" description="Pectinesterase inhibitor" evidence="4">
    <location>
        <begin position="114"/>
        <end position="258"/>
    </location>
</feature>
<feature type="signal peptide" evidence="3">
    <location>
        <begin position="1"/>
        <end position="29"/>
    </location>
</feature>
<dbReference type="AlphaFoldDB" id="A0AAN7GKT4"/>
<dbReference type="SUPFAM" id="SSF101148">
    <property type="entry name" value="Plant invertase/pectin methylesterase inhibitor"/>
    <property type="match status" value="1"/>
</dbReference>